<gene>
    <name evidence="5" type="ORF">BIW11_01933</name>
</gene>
<reference evidence="5 6" key="1">
    <citation type="journal article" date="2017" name="Gigascience">
        <title>Draft genome of the honey bee ectoparasitic mite, Tropilaelaps mercedesae, is shaped by the parasitic life history.</title>
        <authorList>
            <person name="Dong X."/>
            <person name="Armstrong S.D."/>
            <person name="Xia D."/>
            <person name="Makepeace B.L."/>
            <person name="Darby A.C."/>
            <person name="Kadowaki T."/>
        </authorList>
    </citation>
    <scope>NUCLEOTIDE SEQUENCE [LARGE SCALE GENOMIC DNA]</scope>
    <source>
        <strain evidence="5">Wuxi-XJTLU</strain>
    </source>
</reference>
<evidence type="ECO:0000259" key="3">
    <source>
        <dbReference type="Pfam" id="PF23643"/>
    </source>
</evidence>
<dbReference type="InterPro" id="IPR055427">
    <property type="entry name" value="TRAPPC13_N"/>
</dbReference>
<name>A0A1V9X6B1_9ACAR</name>
<feature type="domain" description="Trafficking protein particle complex subunit 13 C-terminal" evidence="3">
    <location>
        <begin position="296"/>
        <end position="390"/>
    </location>
</feature>
<dbReference type="InterPro" id="IPR055428">
    <property type="entry name" value="TRAPPC13_C"/>
</dbReference>
<dbReference type="AlphaFoldDB" id="A0A1V9X6B1"/>
<dbReference type="Pfam" id="PF23647">
    <property type="entry name" value="TRAPPC13_M"/>
    <property type="match status" value="1"/>
</dbReference>
<dbReference type="PANTHER" id="PTHR13134:SF3">
    <property type="entry name" value="TRAFFICKING PROTEIN PARTICLE COMPLEX SUBUNIT 13"/>
    <property type="match status" value="1"/>
</dbReference>
<evidence type="ECO:0000259" key="2">
    <source>
        <dbReference type="Pfam" id="PF06159"/>
    </source>
</evidence>
<dbReference type="InParanoid" id="A0A1V9X6B1"/>
<dbReference type="InterPro" id="IPR010378">
    <property type="entry name" value="TRAPPC13"/>
</dbReference>
<keyword evidence="6" id="KW-1185">Reference proteome</keyword>
<dbReference type="PANTHER" id="PTHR13134">
    <property type="entry name" value="TRAFFICKING PROTEIN PARTICLE COMPLEX SUBUNIT 13"/>
    <property type="match status" value="1"/>
</dbReference>
<comment type="caution">
    <text evidence="5">The sequence shown here is derived from an EMBL/GenBank/DDBJ whole genome shotgun (WGS) entry which is preliminary data.</text>
</comment>
<dbReference type="Pfam" id="PF06159">
    <property type="entry name" value="TRAPPC13_N"/>
    <property type="match status" value="1"/>
</dbReference>
<feature type="domain" description="Trafficking protein particle complex subunit 13 middle" evidence="4">
    <location>
        <begin position="162"/>
        <end position="283"/>
    </location>
</feature>
<evidence type="ECO:0000256" key="1">
    <source>
        <dbReference type="ARBA" id="ARBA00010785"/>
    </source>
</evidence>
<feature type="domain" description="Trafficking protein particle complex subunit 13 N-terminal" evidence="2">
    <location>
        <begin position="9"/>
        <end position="158"/>
    </location>
</feature>
<sequence length="394" mass="43875">MSTMETGNVSLRVMRLARPSLTADKRTPMCEPWDFDMLPSDHSGPHVFSSNMLCLPQAFGIIYLGETFSSYMSVHNCGSLDVSGVQLKAELHNGAHKVTLNPVITRGGDVLKPNGSLDQIIQHEVKEIGTHLLQCVVNCTNASTGEPTQFCKYFKFQVYKPLDVKTKFYNSETGETFIEAQLQNITSYPVTLAKVSLEPSPQFQVTALNQTDSGESIFGDVNLINSHDSRQYLFSLKPKSRSLQESKKGARALSAIGKLDIIWKSALGEKGRLQTSQLERTLPTYSDISLIIEQCPSKIELETSFNVTFTILNTCERPLDLTVSLENQEGFMWVDSTGYELPQIPPHKSITKDFSLFMTRCGLQSIGGIKLTESFLKRTYKFDHIGQLVVVPSV</sequence>
<proteinExistence type="inferred from homology"/>
<dbReference type="FunCoup" id="A0A1V9X6B1">
    <property type="interactions" value="842"/>
</dbReference>
<accession>A0A1V9X6B1</accession>
<dbReference type="Proteomes" id="UP000192247">
    <property type="component" value="Unassembled WGS sequence"/>
</dbReference>
<dbReference type="OrthoDB" id="10250284at2759"/>
<comment type="similarity">
    <text evidence="1">Belongs to the TRAPPC13 family.</text>
</comment>
<protein>
    <submittedName>
        <fullName evidence="5">UPF0533 protein C5orf44-like</fullName>
    </submittedName>
</protein>
<dbReference type="EMBL" id="MNPL01022901">
    <property type="protein sequence ID" value="OQR68923.1"/>
    <property type="molecule type" value="Genomic_DNA"/>
</dbReference>
<dbReference type="InterPro" id="IPR055429">
    <property type="entry name" value="TRAPPC13_M"/>
</dbReference>
<dbReference type="STRING" id="418985.A0A1V9X6B1"/>
<evidence type="ECO:0000313" key="5">
    <source>
        <dbReference type="EMBL" id="OQR68923.1"/>
    </source>
</evidence>
<dbReference type="GO" id="GO:1990072">
    <property type="term" value="C:TRAPPIII protein complex"/>
    <property type="evidence" value="ECO:0007669"/>
    <property type="project" value="TreeGrafter"/>
</dbReference>
<evidence type="ECO:0000259" key="4">
    <source>
        <dbReference type="Pfam" id="PF23647"/>
    </source>
</evidence>
<dbReference type="Pfam" id="PF23643">
    <property type="entry name" value="TRAPPC13_C"/>
    <property type="match status" value="1"/>
</dbReference>
<organism evidence="5 6">
    <name type="scientific">Tropilaelaps mercedesae</name>
    <dbReference type="NCBI Taxonomy" id="418985"/>
    <lineage>
        <taxon>Eukaryota</taxon>
        <taxon>Metazoa</taxon>
        <taxon>Ecdysozoa</taxon>
        <taxon>Arthropoda</taxon>
        <taxon>Chelicerata</taxon>
        <taxon>Arachnida</taxon>
        <taxon>Acari</taxon>
        <taxon>Parasitiformes</taxon>
        <taxon>Mesostigmata</taxon>
        <taxon>Gamasina</taxon>
        <taxon>Dermanyssoidea</taxon>
        <taxon>Laelapidae</taxon>
        <taxon>Tropilaelaps</taxon>
    </lineage>
</organism>
<evidence type="ECO:0000313" key="6">
    <source>
        <dbReference type="Proteomes" id="UP000192247"/>
    </source>
</evidence>